<dbReference type="AlphaFoldDB" id="C8TE22"/>
<protein>
    <submittedName>
        <fullName evidence="1">Uncharacterized protein</fullName>
    </submittedName>
</protein>
<gene>
    <name evidence="1" type="ORF">e1004f01.tmp0081</name>
</gene>
<dbReference type="EMBL" id="AM269894">
    <property type="protein sequence ID" value="CAK51508.1"/>
    <property type="molecule type" value="Genomic_DNA"/>
</dbReference>
<evidence type="ECO:0000313" key="2">
    <source>
        <dbReference type="Proteomes" id="UP000243681"/>
    </source>
</evidence>
<sequence>MIVQAHAVSQKAKYKLDFYVEEILPDPDSQGILPAAFKSRELDCQPHAPTHVYVANKEGEISVRKTHTHTSEAGFGLYERCLKDKKSKCYKAVFRPLGTAKPRMVMKSTVMMDLDSGEFQKIPFVEALNSIPPLVSNYNGRHRPLNRSRVRYN</sequence>
<proteinExistence type="predicted"/>
<reference evidence="1 2" key="1">
    <citation type="journal article" date="2007" name="Genome Res.">
        <title>Sequencing and analysis of chromosome 1 of Eimeria tenella reveals a unique segmental organization.</title>
        <authorList>
            <person name="Ling K.H."/>
            <person name="Rajandream M.A."/>
            <person name="Rivailler P."/>
            <person name="Ivens A."/>
            <person name="Yap S.J."/>
            <person name="Madeira A.M.B.N."/>
            <person name="Mungall K."/>
            <person name="Billington K."/>
            <person name="Yee W.Y."/>
            <person name="Bankier A.T."/>
            <person name="Carroll F."/>
            <person name="Durham A.M."/>
            <person name="Peters N."/>
            <person name="Loo S.S."/>
            <person name="Mat-Isa M.N."/>
            <person name="Novaes J."/>
            <person name="Quail M."/>
            <person name="Rosli R."/>
            <person name="Shamsudin M.N."/>
            <person name="Sobreira T.J.P."/>
            <person name="Tivey A.R."/>
            <person name="Wai S.F."/>
            <person name="White S."/>
            <person name="Wu X."/>
            <person name="Kerhornou A.X."/>
            <person name="Blake D."/>
            <person name="Mohamed R."/>
            <person name="Shirley M."/>
            <person name="Gruber A."/>
            <person name="Berriman M."/>
            <person name="Tomley F."/>
            <person name="Dear P.H."/>
            <person name="Wan K.L."/>
        </authorList>
    </citation>
    <scope>NUCLEOTIDE SEQUENCE [LARGE SCALE GENOMIC DNA]</scope>
    <source>
        <strain evidence="1 2">Houghton</strain>
    </source>
</reference>
<accession>C8TE22</accession>
<name>C8TE22_EIMTE</name>
<evidence type="ECO:0000313" key="1">
    <source>
        <dbReference type="EMBL" id="CAK51508.1"/>
    </source>
</evidence>
<dbReference type="Proteomes" id="UP000243681">
    <property type="component" value="Chromosome 1"/>
</dbReference>
<organism evidence="1 2">
    <name type="scientific">Eimeria tenella</name>
    <name type="common">Coccidian parasite</name>
    <dbReference type="NCBI Taxonomy" id="5802"/>
    <lineage>
        <taxon>Eukaryota</taxon>
        <taxon>Sar</taxon>
        <taxon>Alveolata</taxon>
        <taxon>Apicomplexa</taxon>
        <taxon>Conoidasida</taxon>
        <taxon>Coccidia</taxon>
        <taxon>Eucoccidiorida</taxon>
        <taxon>Eimeriorina</taxon>
        <taxon>Eimeriidae</taxon>
        <taxon>Eimeria</taxon>
    </lineage>
</organism>